<keyword evidence="3" id="KW-1185">Reference proteome</keyword>
<gene>
    <name evidence="2" type="ORF">M878_00435</name>
</gene>
<dbReference type="RefSeq" id="WP_023544126.1">
    <property type="nucleotide sequence ID" value="NZ_CM002285.1"/>
</dbReference>
<evidence type="ECO:0000313" key="3">
    <source>
        <dbReference type="Proteomes" id="UP000017984"/>
    </source>
</evidence>
<evidence type="ECO:0000313" key="2">
    <source>
        <dbReference type="EMBL" id="EST36742.1"/>
    </source>
</evidence>
<reference evidence="2 3" key="1">
    <citation type="journal article" date="2014" name="Genome Announc.">
        <title>Draft Genome Sequence of Streptomyces roseochromogenes subsp. oscitans DS 12.976, Producer of the Aminocoumarin Antibiotic Clorobiocin.</title>
        <authorList>
            <person name="Ruckert C."/>
            <person name="Kalinowski J."/>
            <person name="Heide L."/>
            <person name="Apel A.K."/>
        </authorList>
    </citation>
    <scope>NUCLEOTIDE SEQUENCE [LARGE SCALE GENOMIC DNA]</scope>
    <source>
        <strain evidence="2 3">DS 12.976</strain>
    </source>
</reference>
<dbReference type="SUPFAM" id="SSF51110">
    <property type="entry name" value="alpha-D-mannose-specific plant lectins"/>
    <property type="match status" value="1"/>
</dbReference>
<dbReference type="HOGENOM" id="CLU_2902464_0_0_11"/>
<evidence type="ECO:0008006" key="4">
    <source>
        <dbReference type="Google" id="ProtNLM"/>
    </source>
</evidence>
<feature type="compositionally biased region" description="Polar residues" evidence="1">
    <location>
        <begin position="19"/>
        <end position="35"/>
    </location>
</feature>
<dbReference type="InterPro" id="IPR036426">
    <property type="entry name" value="Bulb-type_lectin_dom_sf"/>
</dbReference>
<dbReference type="Proteomes" id="UP000017984">
    <property type="component" value="Chromosome"/>
</dbReference>
<name>V6KXA2_STRRC</name>
<sequence>MQDDGNIVVYEQASTTPLWASGTNARPQTTHSGNTLKPGWWTQGTYTRLVGPGLPALSPGAK</sequence>
<dbReference type="Gene3D" id="2.90.10.10">
    <property type="entry name" value="Bulb-type lectin domain"/>
    <property type="match status" value="1"/>
</dbReference>
<dbReference type="PATRIC" id="fig|1352936.5.peg.109"/>
<dbReference type="EMBL" id="AWQX01000005">
    <property type="protein sequence ID" value="EST36742.1"/>
    <property type="molecule type" value="Genomic_DNA"/>
</dbReference>
<proteinExistence type="predicted"/>
<comment type="caution">
    <text evidence="2">The sequence shown here is derived from an EMBL/GenBank/DDBJ whole genome shotgun (WGS) entry which is preliminary data.</text>
</comment>
<accession>V6KXA2</accession>
<dbReference type="AlphaFoldDB" id="V6KXA2"/>
<feature type="region of interest" description="Disordered" evidence="1">
    <location>
        <begin position="19"/>
        <end position="38"/>
    </location>
</feature>
<organism evidence="2 3">
    <name type="scientific">Streptomyces roseochromogenus subsp. oscitans DS 12.976</name>
    <dbReference type="NCBI Taxonomy" id="1352936"/>
    <lineage>
        <taxon>Bacteria</taxon>
        <taxon>Bacillati</taxon>
        <taxon>Actinomycetota</taxon>
        <taxon>Actinomycetes</taxon>
        <taxon>Kitasatosporales</taxon>
        <taxon>Streptomycetaceae</taxon>
        <taxon>Streptomyces</taxon>
    </lineage>
</organism>
<evidence type="ECO:0000256" key="1">
    <source>
        <dbReference type="SAM" id="MobiDB-lite"/>
    </source>
</evidence>
<protein>
    <recommendedName>
        <fullName evidence="4">Bulb-type lectin domain-containing protein</fullName>
    </recommendedName>
</protein>